<dbReference type="PANTHER" id="PTHR43038">
    <property type="entry name" value="ATP-BINDING CASSETTE, SUB-FAMILY H, MEMBER 1"/>
    <property type="match status" value="1"/>
</dbReference>
<dbReference type="AlphaFoldDB" id="J7GY93"/>
<dbReference type="InterPro" id="IPR017871">
    <property type="entry name" value="ABC_transporter-like_CS"/>
</dbReference>
<dbReference type="InterPro" id="IPR003439">
    <property type="entry name" value="ABC_transporter-like_ATP-bd"/>
</dbReference>
<proteinExistence type="predicted"/>
<dbReference type="SMART" id="SM00382">
    <property type="entry name" value="AAA"/>
    <property type="match status" value="1"/>
</dbReference>
<gene>
    <name evidence="5" type="primary">mpy14</name>
</gene>
<dbReference type="PROSITE" id="PS00211">
    <property type="entry name" value="ABC_TRANSPORTER_1"/>
    <property type="match status" value="1"/>
</dbReference>
<organism evidence="5">
    <name type="scientific">Streptomyces sp. CNQ-418</name>
    <dbReference type="NCBI Taxonomy" id="467194"/>
    <lineage>
        <taxon>Bacteria</taxon>
        <taxon>Bacillati</taxon>
        <taxon>Actinomycetota</taxon>
        <taxon>Actinomycetes</taxon>
        <taxon>Kitasatosporales</taxon>
        <taxon>Streptomycetaceae</taxon>
        <taxon>Streptomyces</taxon>
    </lineage>
</organism>
<dbReference type="InterPro" id="IPR003593">
    <property type="entry name" value="AAA+_ATPase"/>
</dbReference>
<evidence type="ECO:0000259" key="4">
    <source>
        <dbReference type="PROSITE" id="PS50893"/>
    </source>
</evidence>
<keyword evidence="1" id="KW-0547">Nucleotide-binding</keyword>
<dbReference type="InterPro" id="IPR027417">
    <property type="entry name" value="P-loop_NTPase"/>
</dbReference>
<dbReference type="PANTHER" id="PTHR43038:SF3">
    <property type="entry name" value="ABC TRANSPORTER G FAMILY MEMBER 20 ISOFORM X1"/>
    <property type="match status" value="1"/>
</dbReference>
<dbReference type="GO" id="GO:0022857">
    <property type="term" value="F:transmembrane transporter activity"/>
    <property type="evidence" value="ECO:0007669"/>
    <property type="project" value="InterPro"/>
</dbReference>
<feature type="domain" description="ABC transporter" evidence="4">
    <location>
        <begin position="6"/>
        <end position="229"/>
    </location>
</feature>
<dbReference type="Pfam" id="PF00005">
    <property type="entry name" value="ABC_tran"/>
    <property type="match status" value="1"/>
</dbReference>
<dbReference type="EMBL" id="JX157625">
    <property type="protein sequence ID" value="AFP87531.1"/>
    <property type="molecule type" value="Genomic_DNA"/>
</dbReference>
<evidence type="ECO:0000256" key="3">
    <source>
        <dbReference type="ARBA" id="ARBA00022840"/>
    </source>
</evidence>
<sequence length="246" mass="26592">MQTQAIQVRNLTVERGGREILKNIDFSIEAGSVTGLLGPSGTGKTTLIRCLVGLQKYQQGDVHVLGTPAGSASLRRQLGYLAQSPGVYADLTVRENVRHFAALHGRKKGDADDAIDNVSLTSAAQQFVRTLSGGQRTRAALACALVAKPKVLVLDEPTVGQDPVLRRELWNHFRSLAKEGTTLLVSSHVMDEAARCDQILLVRDGVVIANDTPDAIRKMTESDDLDEAFLRLVETSPETGAPSRVR</sequence>
<reference evidence="5" key="1">
    <citation type="journal article" date="2012" name="J. Am. Chem. Soc.">
        <title>Flavoenzyme-catalyzed atropo-selective n,c-bipyrrole homocoupling in marinopyrrole biosynthesis.</title>
        <authorList>
            <person name="Yamanaka K."/>
            <person name="Ryan K.S."/>
            <person name="Gulder T.A."/>
            <person name="Hughes C.C."/>
            <person name="Moore B.S."/>
        </authorList>
    </citation>
    <scope>NUCLEOTIDE SEQUENCE</scope>
    <source>
        <strain evidence="5">CNQ-418</strain>
    </source>
</reference>
<dbReference type="GO" id="GO:0017004">
    <property type="term" value="P:cytochrome complex assembly"/>
    <property type="evidence" value="ECO:0007669"/>
    <property type="project" value="UniProtKB-KW"/>
</dbReference>
<evidence type="ECO:0000256" key="2">
    <source>
        <dbReference type="ARBA" id="ARBA00022748"/>
    </source>
</evidence>
<accession>J7GY93</accession>
<name>J7GY93_9ACTN</name>
<dbReference type="InterPro" id="IPR005895">
    <property type="entry name" value="ABC_transptr_haem_export_CcmA"/>
</dbReference>
<dbReference type="PROSITE" id="PS50893">
    <property type="entry name" value="ABC_TRANSPORTER_2"/>
    <property type="match status" value="1"/>
</dbReference>
<dbReference type="CDD" id="cd03230">
    <property type="entry name" value="ABC_DR_subfamily_A"/>
    <property type="match status" value="1"/>
</dbReference>
<protein>
    <submittedName>
        <fullName evidence="5">ABC transporter</fullName>
    </submittedName>
</protein>
<dbReference type="Gene3D" id="3.40.50.300">
    <property type="entry name" value="P-loop containing nucleotide triphosphate hydrolases"/>
    <property type="match status" value="1"/>
</dbReference>
<dbReference type="GO" id="GO:0005524">
    <property type="term" value="F:ATP binding"/>
    <property type="evidence" value="ECO:0007669"/>
    <property type="project" value="UniProtKB-KW"/>
</dbReference>
<dbReference type="SUPFAM" id="SSF52540">
    <property type="entry name" value="P-loop containing nucleoside triphosphate hydrolases"/>
    <property type="match status" value="1"/>
</dbReference>
<evidence type="ECO:0000313" key="5">
    <source>
        <dbReference type="EMBL" id="AFP87531.1"/>
    </source>
</evidence>
<keyword evidence="2" id="KW-0201">Cytochrome c-type biogenesis</keyword>
<evidence type="ECO:0000256" key="1">
    <source>
        <dbReference type="ARBA" id="ARBA00022741"/>
    </source>
</evidence>
<dbReference type="NCBIfam" id="TIGR01189">
    <property type="entry name" value="ccmA"/>
    <property type="match status" value="1"/>
</dbReference>
<dbReference type="GO" id="GO:0016887">
    <property type="term" value="F:ATP hydrolysis activity"/>
    <property type="evidence" value="ECO:0007669"/>
    <property type="project" value="InterPro"/>
</dbReference>
<keyword evidence="3" id="KW-0067">ATP-binding</keyword>